<reference evidence="3 4" key="1">
    <citation type="submission" date="2018-02" db="EMBL/GenBank/DDBJ databases">
        <title>Genome sequence of Desulfovibrio carbinolicus DSM 3852.</title>
        <authorList>
            <person name="Wilbanks E."/>
            <person name="Skennerton C.T."/>
            <person name="Orphan V.J."/>
        </authorList>
    </citation>
    <scope>NUCLEOTIDE SEQUENCE [LARGE SCALE GENOMIC DNA]</scope>
    <source>
        <strain evidence="3 4">DSM 3852</strain>
    </source>
</reference>
<gene>
    <name evidence="3" type="ORF">C3Y92_10965</name>
</gene>
<evidence type="ECO:0000313" key="4">
    <source>
        <dbReference type="Proteomes" id="UP000293296"/>
    </source>
</evidence>
<name>A0A4P6HL61_9BACT</name>
<protein>
    <submittedName>
        <fullName evidence="3">Universal stress protein</fullName>
    </submittedName>
</protein>
<dbReference type="PRINTS" id="PR01438">
    <property type="entry name" value="UNVRSLSTRESS"/>
</dbReference>
<keyword evidence="4" id="KW-1185">Reference proteome</keyword>
<organism evidence="3 4">
    <name type="scientific">Solidesulfovibrio carbinolicus</name>
    <dbReference type="NCBI Taxonomy" id="296842"/>
    <lineage>
        <taxon>Bacteria</taxon>
        <taxon>Pseudomonadati</taxon>
        <taxon>Thermodesulfobacteriota</taxon>
        <taxon>Desulfovibrionia</taxon>
        <taxon>Desulfovibrionales</taxon>
        <taxon>Desulfovibrionaceae</taxon>
        <taxon>Solidesulfovibrio</taxon>
    </lineage>
</organism>
<dbReference type="Gene3D" id="3.40.50.620">
    <property type="entry name" value="HUPs"/>
    <property type="match status" value="1"/>
</dbReference>
<accession>A0A4P6HL61</accession>
<dbReference type="InterPro" id="IPR006016">
    <property type="entry name" value="UspA"/>
</dbReference>
<evidence type="ECO:0000313" key="3">
    <source>
        <dbReference type="EMBL" id="QAZ67715.1"/>
    </source>
</evidence>
<dbReference type="InterPro" id="IPR014729">
    <property type="entry name" value="Rossmann-like_a/b/a_fold"/>
</dbReference>
<feature type="domain" description="UspA" evidence="2">
    <location>
        <begin position="4"/>
        <end position="154"/>
    </location>
</feature>
<dbReference type="Pfam" id="PF00582">
    <property type="entry name" value="Usp"/>
    <property type="match status" value="1"/>
</dbReference>
<dbReference type="CDD" id="cd00293">
    <property type="entry name" value="USP-like"/>
    <property type="match status" value="1"/>
</dbReference>
<dbReference type="SUPFAM" id="SSF52402">
    <property type="entry name" value="Adenine nucleotide alpha hydrolases-like"/>
    <property type="match status" value="1"/>
</dbReference>
<dbReference type="OrthoDB" id="5420527at2"/>
<dbReference type="InterPro" id="IPR006015">
    <property type="entry name" value="Universal_stress_UspA"/>
</dbReference>
<evidence type="ECO:0000259" key="2">
    <source>
        <dbReference type="Pfam" id="PF00582"/>
    </source>
</evidence>
<evidence type="ECO:0000256" key="1">
    <source>
        <dbReference type="ARBA" id="ARBA00008791"/>
    </source>
</evidence>
<dbReference type="EMBL" id="CP026538">
    <property type="protein sequence ID" value="QAZ67715.1"/>
    <property type="molecule type" value="Genomic_DNA"/>
</dbReference>
<comment type="similarity">
    <text evidence="1">Belongs to the universal stress protein A family.</text>
</comment>
<dbReference type="KEGG" id="dcb:C3Y92_10965"/>
<proteinExistence type="inferred from homology"/>
<dbReference type="AlphaFoldDB" id="A0A4P6HL61"/>
<sequence length="162" mass="17296">MNTDKILIAYDGSDNAQRSVAYVAAMVGHDGTRQVDVAAIERPADRDLFADDAAWKAECQRRNAAMRDALAQARAMLVAAGIPDGKVGTRFVESCRSPLREATECSIGTSIALEVLRLAEEGGYGTVVVGRRGVSKQEEFLFGSVSTKIIHAAKGLAVWVVA</sequence>
<dbReference type="Proteomes" id="UP000293296">
    <property type="component" value="Chromosome"/>
</dbReference>
<dbReference type="RefSeq" id="WP_129352542.1">
    <property type="nucleotide sequence ID" value="NZ_CP026538.1"/>
</dbReference>